<dbReference type="GO" id="GO:0000271">
    <property type="term" value="P:polysaccharide biosynthetic process"/>
    <property type="evidence" value="ECO:0007669"/>
    <property type="project" value="InterPro"/>
</dbReference>
<dbReference type="RefSeq" id="WP_173942044.1">
    <property type="nucleotide sequence ID" value="NZ_CBCSCD010000008.1"/>
</dbReference>
<evidence type="ECO:0000256" key="1">
    <source>
        <dbReference type="ARBA" id="ARBA00006115"/>
    </source>
</evidence>
<dbReference type="InterPro" id="IPR014710">
    <property type="entry name" value="RmlC-like_jellyroll"/>
</dbReference>
<evidence type="ECO:0000256" key="6">
    <source>
        <dbReference type="ARBA" id="ARBA00023134"/>
    </source>
</evidence>
<dbReference type="CDD" id="cd02213">
    <property type="entry name" value="cupin_PMI_typeII_C"/>
    <property type="match status" value="1"/>
</dbReference>
<dbReference type="InterPro" id="IPR051161">
    <property type="entry name" value="Mannose-6P_isomerase_type2"/>
</dbReference>
<dbReference type="FunFam" id="2.60.120.10:FF:000032">
    <property type="entry name" value="Mannose-1-phosphate guanylyltransferase/mannose-6-phosphate isomerase"/>
    <property type="match status" value="1"/>
</dbReference>
<dbReference type="PANTHER" id="PTHR46390:SF1">
    <property type="entry name" value="MANNOSE-1-PHOSPHATE GUANYLYLTRANSFERASE"/>
    <property type="match status" value="1"/>
</dbReference>
<dbReference type="InterPro" id="IPR054566">
    <property type="entry name" value="ManC/GMP-like_b-helix"/>
</dbReference>
<dbReference type="Proteomes" id="UP000500806">
    <property type="component" value="Chromosome"/>
</dbReference>
<keyword evidence="4 12" id="KW-0548">Nucleotidyltransferase</keyword>
<evidence type="ECO:0000259" key="11">
    <source>
        <dbReference type="Pfam" id="PF22640"/>
    </source>
</evidence>
<dbReference type="EC" id="2.7.7.13" evidence="2"/>
<dbReference type="AlphaFoldDB" id="A0A6M9PPR2"/>
<keyword evidence="13" id="KW-1185">Reference proteome</keyword>
<dbReference type="InterPro" id="IPR005835">
    <property type="entry name" value="NTP_transferase_dom"/>
</dbReference>
<keyword evidence="3 12" id="KW-0808">Transferase</keyword>
<dbReference type="EMBL" id="CP028941">
    <property type="protein sequence ID" value="QKM61892.1"/>
    <property type="molecule type" value="Genomic_DNA"/>
</dbReference>
<evidence type="ECO:0000256" key="7">
    <source>
        <dbReference type="ARBA" id="ARBA00047343"/>
    </source>
</evidence>
<gene>
    <name evidence="12" type="ORF">DCO16_01610</name>
</gene>
<organism evidence="12 13">
    <name type="scientific">Polynucleobacter antarcticus</name>
    <dbReference type="NCBI Taxonomy" id="1743162"/>
    <lineage>
        <taxon>Bacteria</taxon>
        <taxon>Pseudomonadati</taxon>
        <taxon>Pseudomonadota</taxon>
        <taxon>Betaproteobacteria</taxon>
        <taxon>Burkholderiales</taxon>
        <taxon>Burkholderiaceae</taxon>
        <taxon>Polynucleobacter</taxon>
    </lineage>
</organism>
<comment type="similarity">
    <text evidence="1 8">Belongs to the mannose-6-phosphate isomerase type 2 family.</text>
</comment>
<feature type="domain" description="Mannose-6-phosphate isomerase type II C-terminal" evidence="10">
    <location>
        <begin position="399"/>
        <end position="513"/>
    </location>
</feature>
<dbReference type="SUPFAM" id="SSF51182">
    <property type="entry name" value="RmlC-like cupins"/>
    <property type="match status" value="1"/>
</dbReference>
<evidence type="ECO:0000313" key="12">
    <source>
        <dbReference type="EMBL" id="QKM61892.1"/>
    </source>
</evidence>
<dbReference type="KEGG" id="pani:DCO16_01610"/>
<evidence type="ECO:0000256" key="2">
    <source>
        <dbReference type="ARBA" id="ARBA00012387"/>
    </source>
</evidence>
<dbReference type="InterPro" id="IPR029044">
    <property type="entry name" value="Nucleotide-diphossugar_trans"/>
</dbReference>
<dbReference type="GO" id="GO:0005525">
    <property type="term" value="F:GTP binding"/>
    <property type="evidence" value="ECO:0007669"/>
    <property type="project" value="UniProtKB-KW"/>
</dbReference>
<name>A0A6M9PPR2_9BURK</name>
<dbReference type="InterPro" id="IPR001538">
    <property type="entry name" value="Man6P_isomerase-2_C"/>
</dbReference>
<evidence type="ECO:0000256" key="5">
    <source>
        <dbReference type="ARBA" id="ARBA00022741"/>
    </source>
</evidence>
<evidence type="ECO:0000256" key="3">
    <source>
        <dbReference type="ARBA" id="ARBA00022679"/>
    </source>
</evidence>
<dbReference type="PANTHER" id="PTHR46390">
    <property type="entry name" value="MANNOSE-1-PHOSPHATE GUANYLYLTRANSFERASE"/>
    <property type="match status" value="1"/>
</dbReference>
<dbReference type="Pfam" id="PF01050">
    <property type="entry name" value="MannoseP_isomer"/>
    <property type="match status" value="1"/>
</dbReference>
<comment type="catalytic activity">
    <reaction evidence="7">
        <text>alpha-D-mannose 1-phosphate + GTP + H(+) = GDP-alpha-D-mannose + diphosphate</text>
        <dbReference type="Rhea" id="RHEA:15229"/>
        <dbReference type="ChEBI" id="CHEBI:15378"/>
        <dbReference type="ChEBI" id="CHEBI:33019"/>
        <dbReference type="ChEBI" id="CHEBI:37565"/>
        <dbReference type="ChEBI" id="CHEBI:57527"/>
        <dbReference type="ChEBI" id="CHEBI:58409"/>
        <dbReference type="EC" id="2.7.7.13"/>
    </reaction>
</comment>
<dbReference type="NCBIfam" id="TIGR01479">
    <property type="entry name" value="GMP_PMI"/>
    <property type="match status" value="1"/>
</dbReference>
<dbReference type="Pfam" id="PF00483">
    <property type="entry name" value="NTP_transferase"/>
    <property type="match status" value="1"/>
</dbReference>
<feature type="domain" description="Nucleotidyl transferase" evidence="9">
    <location>
        <begin position="12"/>
        <end position="333"/>
    </location>
</feature>
<evidence type="ECO:0000313" key="13">
    <source>
        <dbReference type="Proteomes" id="UP000500806"/>
    </source>
</evidence>
<protein>
    <recommendedName>
        <fullName evidence="2">mannose-1-phosphate guanylyltransferase</fullName>
        <ecNumber evidence="2">2.7.7.13</ecNumber>
    </recommendedName>
</protein>
<dbReference type="GO" id="GO:0004475">
    <property type="term" value="F:mannose-1-phosphate guanylyltransferase (GTP) activity"/>
    <property type="evidence" value="ECO:0007669"/>
    <property type="project" value="UniProtKB-EC"/>
</dbReference>
<keyword evidence="6" id="KW-0342">GTP-binding</keyword>
<dbReference type="SUPFAM" id="SSF53448">
    <property type="entry name" value="Nucleotide-diphospho-sugar transferases"/>
    <property type="match status" value="1"/>
</dbReference>
<evidence type="ECO:0000259" key="10">
    <source>
        <dbReference type="Pfam" id="PF01050"/>
    </source>
</evidence>
<feature type="domain" description="MannoseP isomerase/GMP-like beta-helix" evidence="11">
    <location>
        <begin position="347"/>
        <end position="395"/>
    </location>
</feature>
<dbReference type="InterPro" id="IPR006375">
    <property type="entry name" value="Man1P_GuaTrfase/Man6P_Isoase"/>
</dbReference>
<sequence length="518" mass="56275">MTIERLPTSVAPVILCGGSGTRLWPLSRSGFPKQFLVLSGDDSSQSLFQQAITRINAIASPEIKLGSTLIVTNEEHRFLALDQIRELKGMQATFLLEPVGRNTAPALSLAALQAVTAKGAEDQSQQESADPILVITPADQTVQNPAAFVNALQDCVAVVAADQDNKTIAILGITPTAPETGYGYIQRNSARGKNNEFAVAQFVEKPDTKTAQAYLADGNYLWNSGMFVLRASTWLVALEQYRPDIASATKAAWNAKTTDQSGEVTFVRPDKVLFTAVPSESIDYAVIEKCAASASNLNGSKDDDAFTVKMVELDAGWNDLGAWDAVWQVGNKDGEGNVTSGDTLISNTTNSLVHASSRLVSAVGIDNLVIIETADAVLVADRANSQDVKSIVSQLEAQKREEKNLHRKVARPWGWYDSVDEGERFKVKRIQVKPGASLSLQMHHHRAEHWIVVKGVAEITNGDQVLTLTENQSTYIPQGQTHRLANPGKEPLEIIEVQSGSYLGEDDIVRFEDTYGRS</sequence>
<keyword evidence="5" id="KW-0547">Nucleotide-binding</keyword>
<dbReference type="InterPro" id="IPR049577">
    <property type="entry name" value="GMPP_N"/>
</dbReference>
<keyword evidence="12" id="KW-0413">Isomerase</keyword>
<proteinExistence type="inferred from homology"/>
<dbReference type="CDD" id="cd02509">
    <property type="entry name" value="GDP-M1P_Guanylyltransferase"/>
    <property type="match status" value="1"/>
</dbReference>
<dbReference type="InterPro" id="IPR011051">
    <property type="entry name" value="RmlC_Cupin_sf"/>
</dbReference>
<accession>A0A6M9PPR2</accession>
<dbReference type="GO" id="GO:0009298">
    <property type="term" value="P:GDP-mannose biosynthetic process"/>
    <property type="evidence" value="ECO:0007669"/>
    <property type="project" value="TreeGrafter"/>
</dbReference>
<evidence type="ECO:0000256" key="4">
    <source>
        <dbReference type="ARBA" id="ARBA00022695"/>
    </source>
</evidence>
<evidence type="ECO:0000256" key="8">
    <source>
        <dbReference type="RuleBase" id="RU004190"/>
    </source>
</evidence>
<dbReference type="Pfam" id="PF22640">
    <property type="entry name" value="ManC_GMP_beta-helix"/>
    <property type="match status" value="1"/>
</dbReference>
<dbReference type="Gene3D" id="2.60.120.10">
    <property type="entry name" value="Jelly Rolls"/>
    <property type="match status" value="1"/>
</dbReference>
<evidence type="ECO:0000259" key="9">
    <source>
        <dbReference type="Pfam" id="PF00483"/>
    </source>
</evidence>
<reference evidence="12 13" key="1">
    <citation type="submission" date="2018-04" db="EMBL/GenBank/DDBJ databases">
        <title>Polynucleobacter sp. LimPoW16 genome.</title>
        <authorList>
            <person name="Hahn M.W."/>
        </authorList>
    </citation>
    <scope>NUCLEOTIDE SEQUENCE [LARGE SCALE GENOMIC DNA]</scope>
    <source>
        <strain evidence="12 13">LimPoW16</strain>
    </source>
</reference>
<dbReference type="Gene3D" id="3.90.550.10">
    <property type="entry name" value="Spore Coat Polysaccharide Biosynthesis Protein SpsA, Chain A"/>
    <property type="match status" value="1"/>
</dbReference>
<dbReference type="GO" id="GO:0016853">
    <property type="term" value="F:isomerase activity"/>
    <property type="evidence" value="ECO:0007669"/>
    <property type="project" value="UniProtKB-KW"/>
</dbReference>